<name>A0A7W5GBP8_9BACL</name>
<dbReference type="RefSeq" id="WP_246431768.1">
    <property type="nucleotide sequence ID" value="NZ_CBCSLB010000015.1"/>
</dbReference>
<proteinExistence type="predicted"/>
<gene>
    <name evidence="3" type="ORF">FHS16_003206</name>
</gene>
<dbReference type="SUPFAM" id="SSF82185">
    <property type="entry name" value="Histone H3 K4-specific methyltransferase SET7/9 N-terminal domain"/>
    <property type="match status" value="1"/>
</dbReference>
<comment type="caution">
    <text evidence="3">The sequence shown here is derived from an EMBL/GenBank/DDBJ whole genome shotgun (WGS) entry which is preliminary data.</text>
</comment>
<dbReference type="Gene3D" id="2.20.110.10">
    <property type="entry name" value="Histone H3 K4-specific methyltransferase SET7/9 N-terminal domain"/>
    <property type="match status" value="1"/>
</dbReference>
<dbReference type="EMBL" id="JACHXW010000008">
    <property type="protein sequence ID" value="MBB3153147.1"/>
    <property type="molecule type" value="Genomic_DNA"/>
</dbReference>
<keyword evidence="2" id="KW-0732">Signal</keyword>
<dbReference type="PANTHER" id="PTHR23084:SF263">
    <property type="entry name" value="MORN REPEAT-CONTAINING PROTEIN 1"/>
    <property type="match status" value="1"/>
</dbReference>
<organism evidence="3 4">
    <name type="scientific">Paenibacillus endophyticus</name>
    <dbReference type="NCBI Taxonomy" id="1294268"/>
    <lineage>
        <taxon>Bacteria</taxon>
        <taxon>Bacillati</taxon>
        <taxon>Bacillota</taxon>
        <taxon>Bacilli</taxon>
        <taxon>Bacillales</taxon>
        <taxon>Paenibacillaceae</taxon>
        <taxon>Paenibacillus</taxon>
    </lineage>
</organism>
<dbReference type="AlphaFoldDB" id="A0A7W5GBP8"/>
<evidence type="ECO:0008006" key="5">
    <source>
        <dbReference type="Google" id="ProtNLM"/>
    </source>
</evidence>
<dbReference type="InterPro" id="IPR003409">
    <property type="entry name" value="MORN"/>
</dbReference>
<feature type="signal peptide" evidence="2">
    <location>
        <begin position="1"/>
        <end position="19"/>
    </location>
</feature>
<reference evidence="3 4" key="1">
    <citation type="submission" date="2020-08" db="EMBL/GenBank/DDBJ databases">
        <title>Genomic Encyclopedia of Type Strains, Phase III (KMG-III): the genomes of soil and plant-associated and newly described type strains.</title>
        <authorList>
            <person name="Whitman W."/>
        </authorList>
    </citation>
    <scope>NUCLEOTIDE SEQUENCE [LARGE SCALE GENOMIC DNA]</scope>
    <source>
        <strain evidence="3 4">CECT 8234</strain>
    </source>
</reference>
<keyword evidence="4" id="KW-1185">Reference proteome</keyword>
<feature type="chain" id="PRO_5039541140" description="MORN repeat-containing protein" evidence="2">
    <location>
        <begin position="20"/>
        <end position="240"/>
    </location>
</feature>
<evidence type="ECO:0000256" key="1">
    <source>
        <dbReference type="ARBA" id="ARBA00022737"/>
    </source>
</evidence>
<keyword evidence="1" id="KW-0677">Repeat</keyword>
<accession>A0A7W5GBP8</accession>
<sequence length="240" mass="26838">MKKTVMMLFSFALVFVLTAGGGAAKVEAGAKKEFLQISKYENYYGQLKDGKPHGKGTMSWYSTKSYSGDWVNGKRTGTGTYVNKYKEDSKDFVITYSGEWKNDIKVGNGSLNTKITNINGVVDYHKIQFGTFANDIFAAGYSVAHTKANPVYSYNYKDAKMNLQITGTNVNMKDAWKTGKFPLIQYKKGNVIKHYSVAFNENPSLIKSNKATLVYLKNLQSQINPHLVKFEALSKRVPLA</sequence>
<dbReference type="PANTHER" id="PTHR23084">
    <property type="entry name" value="PHOSPHATIDYLINOSITOL-4-PHOSPHATE 5-KINASE RELATED"/>
    <property type="match status" value="1"/>
</dbReference>
<evidence type="ECO:0000313" key="3">
    <source>
        <dbReference type="EMBL" id="MBB3153147.1"/>
    </source>
</evidence>
<dbReference type="Proteomes" id="UP000518605">
    <property type="component" value="Unassembled WGS sequence"/>
</dbReference>
<dbReference type="Pfam" id="PF02493">
    <property type="entry name" value="MORN"/>
    <property type="match status" value="3"/>
</dbReference>
<evidence type="ECO:0000313" key="4">
    <source>
        <dbReference type="Proteomes" id="UP000518605"/>
    </source>
</evidence>
<protein>
    <recommendedName>
        <fullName evidence="5">MORN repeat-containing protein</fullName>
    </recommendedName>
</protein>
<dbReference type="SMART" id="SM00698">
    <property type="entry name" value="MORN"/>
    <property type="match status" value="3"/>
</dbReference>
<evidence type="ECO:0000256" key="2">
    <source>
        <dbReference type="SAM" id="SignalP"/>
    </source>
</evidence>